<evidence type="ECO:0000313" key="2">
    <source>
        <dbReference type="Proteomes" id="UP000281553"/>
    </source>
</evidence>
<gene>
    <name evidence="1" type="ORF">DILT_LOCUS11772</name>
</gene>
<organism evidence="1 2">
    <name type="scientific">Dibothriocephalus latus</name>
    <name type="common">Fish tapeworm</name>
    <name type="synonym">Diphyllobothrium latum</name>
    <dbReference type="NCBI Taxonomy" id="60516"/>
    <lineage>
        <taxon>Eukaryota</taxon>
        <taxon>Metazoa</taxon>
        <taxon>Spiralia</taxon>
        <taxon>Lophotrochozoa</taxon>
        <taxon>Platyhelminthes</taxon>
        <taxon>Cestoda</taxon>
        <taxon>Eucestoda</taxon>
        <taxon>Diphyllobothriidea</taxon>
        <taxon>Diphyllobothriidae</taxon>
        <taxon>Dibothriocephalus</taxon>
    </lineage>
</organism>
<keyword evidence="2" id="KW-1185">Reference proteome</keyword>
<dbReference type="AlphaFoldDB" id="A0A3P7MDI4"/>
<evidence type="ECO:0000313" key="1">
    <source>
        <dbReference type="EMBL" id="VDN15941.1"/>
    </source>
</evidence>
<sequence>MTVEKDWLSYLFEPATLLADLNSLSDAQKVSLMKQFLSQAEMHDRRTANSGVASTVCVPDLQAQLQDALMLPEEQPIYDKSKMLDTLALQIAASFNFHVNLFSGVVAFSISLLPQPFRNMTPVVAGLQEVPDVAFLPDSRADLEAIMMRREESVARLVALSDSLQGDREGTEQSAVPVVKRPRASCFRFTNLRKPIFTDQADDVDVLSRERLLISTNFALGRLAFQHCLMDRAAKYFQVAYENLLIEKLSCVEEVDATPTLIEAYLTACQSYLTVSPSVNSETAQAHTASRTSSVKVVEEFCEYLVKELSRPPDDTDFLVLSAFDSPTKQTLRVSPSRAPAKDKKG</sequence>
<protein>
    <submittedName>
        <fullName evidence="1">Uncharacterized protein</fullName>
    </submittedName>
</protein>
<dbReference type="EMBL" id="UYRU01064150">
    <property type="protein sequence ID" value="VDN15941.1"/>
    <property type="molecule type" value="Genomic_DNA"/>
</dbReference>
<proteinExistence type="predicted"/>
<accession>A0A3P7MDI4</accession>
<name>A0A3P7MDI4_DIBLA</name>
<dbReference type="OrthoDB" id="64340at2759"/>
<reference evidence="1 2" key="1">
    <citation type="submission" date="2018-11" db="EMBL/GenBank/DDBJ databases">
        <authorList>
            <consortium name="Pathogen Informatics"/>
        </authorList>
    </citation>
    <scope>NUCLEOTIDE SEQUENCE [LARGE SCALE GENOMIC DNA]</scope>
</reference>
<dbReference type="Proteomes" id="UP000281553">
    <property type="component" value="Unassembled WGS sequence"/>
</dbReference>